<accession>A0ABR8CX87</accession>
<organism evidence="5 6">
    <name type="scientific">Anabaena subtropica FACHB-260</name>
    <dbReference type="NCBI Taxonomy" id="2692884"/>
    <lineage>
        <taxon>Bacteria</taxon>
        <taxon>Bacillati</taxon>
        <taxon>Cyanobacteriota</taxon>
        <taxon>Cyanophyceae</taxon>
        <taxon>Nostocales</taxon>
        <taxon>Nostocaceae</taxon>
        <taxon>Anabaena</taxon>
    </lineage>
</organism>
<evidence type="ECO:0000256" key="3">
    <source>
        <dbReference type="ARBA" id="ARBA00022729"/>
    </source>
</evidence>
<dbReference type="InterPro" id="IPR041879">
    <property type="entry name" value="YvgL-like_PBP2"/>
</dbReference>
<protein>
    <submittedName>
        <fullName evidence="5">Molybdate ABC transporter substrate-binding protein</fullName>
    </submittedName>
</protein>
<dbReference type="Gene3D" id="3.40.190.10">
    <property type="entry name" value="Periplasmic binding protein-like II"/>
    <property type="match status" value="2"/>
</dbReference>
<dbReference type="PROSITE" id="PS51257">
    <property type="entry name" value="PROKAR_LIPOPROTEIN"/>
    <property type="match status" value="1"/>
</dbReference>
<proteinExistence type="inferred from homology"/>
<keyword evidence="3 4" id="KW-0732">Signal</keyword>
<feature type="signal peptide" evidence="4">
    <location>
        <begin position="1"/>
        <end position="27"/>
    </location>
</feature>
<dbReference type="InterPro" id="IPR050682">
    <property type="entry name" value="ModA/WtpA"/>
</dbReference>
<evidence type="ECO:0000313" key="6">
    <source>
        <dbReference type="Proteomes" id="UP000607281"/>
    </source>
</evidence>
<dbReference type="Pfam" id="PF13531">
    <property type="entry name" value="SBP_bac_11"/>
    <property type="match status" value="1"/>
</dbReference>
<gene>
    <name evidence="5" type="primary">modA</name>
    <name evidence="5" type="ORF">H6G18_23155</name>
</gene>
<sequence length="270" mass="29377">MKRKHFFSLTAWILVSFLAVVGCNQVATNIPNATLTSQAQATELTISVAASMQDAMKAIAPVYKEKYPNTKITYNFGSSGSLQQQIEQGAPVDVFISAAQRQIEALDKKNLLLPGTRKNLLGNEVVLIASQKTTGIANFQDLSSNQVQRFSIGDPESVPAGQYAQEVLTSLKLYDAVKPKIVFAKDVRQVLSYVETGNVNAGIVYATDAQSSNQIKIVATAPKGSHKPIIYPIAVIQRSQNQAAAKEFVDFISSDTAKPVFEKYGFTRLN</sequence>
<keyword evidence="6" id="KW-1185">Reference proteome</keyword>
<reference evidence="5 6" key="1">
    <citation type="journal article" date="2020" name="ISME J.">
        <title>Comparative genomics reveals insights into cyanobacterial evolution and habitat adaptation.</title>
        <authorList>
            <person name="Chen M.Y."/>
            <person name="Teng W.K."/>
            <person name="Zhao L."/>
            <person name="Hu C.X."/>
            <person name="Zhou Y.K."/>
            <person name="Han B.P."/>
            <person name="Song L.R."/>
            <person name="Shu W.S."/>
        </authorList>
    </citation>
    <scope>NUCLEOTIDE SEQUENCE [LARGE SCALE GENOMIC DNA]</scope>
    <source>
        <strain evidence="5 6">FACHB-260</strain>
    </source>
</reference>
<dbReference type="PANTHER" id="PTHR30632:SF0">
    <property type="entry name" value="SULFATE-BINDING PROTEIN"/>
    <property type="match status" value="1"/>
</dbReference>
<feature type="chain" id="PRO_5047091737" evidence="4">
    <location>
        <begin position="28"/>
        <end position="270"/>
    </location>
</feature>
<dbReference type="SUPFAM" id="SSF53850">
    <property type="entry name" value="Periplasmic binding protein-like II"/>
    <property type="match status" value="1"/>
</dbReference>
<dbReference type="NCBIfam" id="TIGR01256">
    <property type="entry name" value="modA"/>
    <property type="match status" value="1"/>
</dbReference>
<dbReference type="Proteomes" id="UP000607281">
    <property type="component" value="Unassembled WGS sequence"/>
</dbReference>
<comment type="caution">
    <text evidence="5">The sequence shown here is derived from an EMBL/GenBank/DDBJ whole genome shotgun (WGS) entry which is preliminary data.</text>
</comment>
<dbReference type="RefSeq" id="WP_190409421.1">
    <property type="nucleotide sequence ID" value="NZ_JACJRF010000065.1"/>
</dbReference>
<keyword evidence="2" id="KW-0479">Metal-binding</keyword>
<evidence type="ECO:0000256" key="2">
    <source>
        <dbReference type="ARBA" id="ARBA00022723"/>
    </source>
</evidence>
<comment type="similarity">
    <text evidence="1">Belongs to the bacterial solute-binding protein ModA family.</text>
</comment>
<name>A0ABR8CX87_9NOST</name>
<dbReference type="InterPro" id="IPR005950">
    <property type="entry name" value="ModA"/>
</dbReference>
<dbReference type="PIRSF" id="PIRSF004846">
    <property type="entry name" value="ModA"/>
    <property type="match status" value="1"/>
</dbReference>
<evidence type="ECO:0000256" key="4">
    <source>
        <dbReference type="SAM" id="SignalP"/>
    </source>
</evidence>
<dbReference type="EMBL" id="JACJRF010000065">
    <property type="protein sequence ID" value="MBD2347013.1"/>
    <property type="molecule type" value="Genomic_DNA"/>
</dbReference>
<evidence type="ECO:0000256" key="1">
    <source>
        <dbReference type="ARBA" id="ARBA00009175"/>
    </source>
</evidence>
<dbReference type="CDD" id="cd13537">
    <property type="entry name" value="PBP2_YvgL_like"/>
    <property type="match status" value="1"/>
</dbReference>
<dbReference type="PANTHER" id="PTHR30632">
    <property type="entry name" value="MOLYBDATE-BINDING PERIPLASMIC PROTEIN"/>
    <property type="match status" value="1"/>
</dbReference>
<evidence type="ECO:0000313" key="5">
    <source>
        <dbReference type="EMBL" id="MBD2347013.1"/>
    </source>
</evidence>